<sequence length="111" mass="12823">MCFYEQNVFRDCHCFKWGRFRQHCAKEYRTGETCGMKLIYEAVPKAGKCAICNRIDVATRKLVASKEKVGRWLAEGRNPVSTENEQTNIQNYQNEIMELNAQKAAKLRSIG</sequence>
<accession>A0A437ABL9</accession>
<dbReference type="EMBL" id="SAEB01000003">
    <property type="protein sequence ID" value="RVD88562.1"/>
    <property type="molecule type" value="Genomic_DNA"/>
</dbReference>
<proteinExistence type="predicted"/>
<evidence type="ECO:0000313" key="2">
    <source>
        <dbReference type="EMBL" id="RVD88562.1"/>
    </source>
</evidence>
<evidence type="ECO:0000313" key="3">
    <source>
        <dbReference type="Proteomes" id="UP000283090"/>
    </source>
</evidence>
<comment type="caution">
    <text evidence="2">The sequence shown here is derived from an EMBL/GenBank/DDBJ whole genome shotgun (WGS) entry which is preliminary data.</text>
</comment>
<keyword evidence="3" id="KW-1185">Reference proteome</keyword>
<organism evidence="2 3">
    <name type="scientific">Arthrobotrys flagrans</name>
    <name type="common">Nematode-trapping fungus</name>
    <name type="synonym">Trichothecium flagrans</name>
    <dbReference type="NCBI Taxonomy" id="97331"/>
    <lineage>
        <taxon>Eukaryota</taxon>
        <taxon>Fungi</taxon>
        <taxon>Dikarya</taxon>
        <taxon>Ascomycota</taxon>
        <taxon>Pezizomycotina</taxon>
        <taxon>Orbiliomycetes</taxon>
        <taxon>Orbiliales</taxon>
        <taxon>Orbiliaceae</taxon>
        <taxon>Arthrobotrys</taxon>
    </lineage>
</organism>
<dbReference type="GeneID" id="93585054"/>
<feature type="coiled-coil region" evidence="1">
    <location>
        <begin position="82"/>
        <end position="109"/>
    </location>
</feature>
<protein>
    <submittedName>
        <fullName evidence="2">Uncharacterized protein</fullName>
    </submittedName>
</protein>
<dbReference type="RefSeq" id="XP_067494106.1">
    <property type="nucleotide sequence ID" value="XM_067631574.1"/>
</dbReference>
<dbReference type="AlphaFoldDB" id="A0A437ABL9"/>
<dbReference type="Proteomes" id="UP000283090">
    <property type="component" value="Unassembled WGS sequence"/>
</dbReference>
<evidence type="ECO:0000256" key="1">
    <source>
        <dbReference type="SAM" id="Coils"/>
    </source>
</evidence>
<dbReference type="OrthoDB" id="5015991at2759"/>
<gene>
    <name evidence="2" type="ORF">DFL_002743</name>
</gene>
<name>A0A437ABL9_ARTFL</name>
<reference evidence="2 3" key="1">
    <citation type="submission" date="2019-01" db="EMBL/GenBank/DDBJ databases">
        <title>Intercellular communication is required for trap formation in the nematode-trapping fungus Duddingtonia flagrans.</title>
        <authorList>
            <person name="Youssar L."/>
            <person name="Wernet V."/>
            <person name="Hensel N."/>
            <person name="Hildebrandt H.-G."/>
            <person name="Fischer R."/>
        </authorList>
    </citation>
    <scope>NUCLEOTIDE SEQUENCE [LARGE SCALE GENOMIC DNA]</scope>
    <source>
        <strain evidence="2 3">CBS H-5679</strain>
    </source>
</reference>
<keyword evidence="1" id="KW-0175">Coiled coil</keyword>
<dbReference type="VEuPathDB" id="FungiDB:DFL_002743"/>